<name>D6XT02_BACIE</name>
<dbReference type="InterPro" id="IPR013429">
    <property type="entry name" value="Regulatory_FmdB_Zinc_ribbon"/>
</dbReference>
<evidence type="ECO:0000313" key="2">
    <source>
        <dbReference type="EMBL" id="ADH98938.1"/>
    </source>
</evidence>
<reference evidence="2" key="1">
    <citation type="submission" date="2009-10" db="EMBL/GenBank/DDBJ databases">
        <title>Complete sequence of Bacillus selenitireducens MLS10.</title>
        <authorList>
            <consortium name="US DOE Joint Genome Institute"/>
            <person name="Lucas S."/>
            <person name="Copeland A."/>
            <person name="Lapidus A."/>
            <person name="Glavina del Rio T."/>
            <person name="Dalin E."/>
            <person name="Tice H."/>
            <person name="Bruce D."/>
            <person name="Goodwin L."/>
            <person name="Pitluck S."/>
            <person name="Sims D."/>
            <person name="Brettin T."/>
            <person name="Detter J.C."/>
            <person name="Han C."/>
            <person name="Larimer F."/>
            <person name="Land M."/>
            <person name="Hauser L."/>
            <person name="Kyrpides N."/>
            <person name="Ovchinnikova G."/>
            <person name="Stolz J."/>
        </authorList>
    </citation>
    <scope>NUCLEOTIDE SEQUENCE [LARGE SCALE GENOMIC DNA]</scope>
    <source>
        <strain evidence="2">MLS10</strain>
    </source>
</reference>
<evidence type="ECO:0000313" key="3">
    <source>
        <dbReference type="Proteomes" id="UP000000271"/>
    </source>
</evidence>
<dbReference type="Proteomes" id="UP000000271">
    <property type="component" value="Chromosome"/>
</dbReference>
<evidence type="ECO:0000259" key="1">
    <source>
        <dbReference type="SMART" id="SM00834"/>
    </source>
</evidence>
<dbReference type="RefSeq" id="WP_013172362.1">
    <property type="nucleotide sequence ID" value="NC_014219.1"/>
</dbReference>
<dbReference type="eggNOG" id="ENOG502ZX11">
    <property type="taxonomic scope" value="Bacteria"/>
</dbReference>
<dbReference type="OrthoDB" id="9813321at2"/>
<gene>
    <name evidence="2" type="ordered locus">Bsel_1426</name>
</gene>
<dbReference type="HOGENOM" id="CLU_136025_4_1_9"/>
<proteinExistence type="predicted"/>
<accession>D6XT02</accession>
<dbReference type="EMBL" id="CP001791">
    <property type="protein sequence ID" value="ADH98938.1"/>
    <property type="molecule type" value="Genomic_DNA"/>
</dbReference>
<dbReference type="SMART" id="SM00834">
    <property type="entry name" value="CxxC_CXXC_SSSS"/>
    <property type="match status" value="1"/>
</dbReference>
<feature type="domain" description="Putative regulatory protein FmdB zinc ribbon" evidence="1">
    <location>
        <begin position="1"/>
        <end position="42"/>
    </location>
</feature>
<dbReference type="NCBIfam" id="TIGR02605">
    <property type="entry name" value="CxxC_CxxC_SSSS"/>
    <property type="match status" value="1"/>
</dbReference>
<sequence>MPRYDYRCGACDHRYENWSTYADRLNATCPNCGKTESKIVFKATYTYSVAGSKPGQACSPKGGFS</sequence>
<keyword evidence="3" id="KW-1185">Reference proteome</keyword>
<dbReference type="AlphaFoldDB" id="D6XT02"/>
<protein>
    <submittedName>
        <fullName evidence="2">Regulatory protein, FmdB family</fullName>
    </submittedName>
</protein>
<dbReference type="KEGG" id="bse:Bsel_1426"/>
<organism evidence="2 3">
    <name type="scientific">Bacillus selenitireducens (strain ATCC 700615 / DSM 15326 / MLS10)</name>
    <dbReference type="NCBI Taxonomy" id="439292"/>
    <lineage>
        <taxon>Bacteria</taxon>
        <taxon>Bacillati</taxon>
        <taxon>Bacillota</taxon>
        <taxon>Bacilli</taxon>
        <taxon>Bacillales</taxon>
        <taxon>Bacillaceae</taxon>
        <taxon>Salisediminibacterium</taxon>
    </lineage>
</organism>
<dbReference type="Pfam" id="PF09723">
    <property type="entry name" value="Zn_ribbon_8"/>
    <property type="match status" value="1"/>
</dbReference>